<name>A0A1D1V344_RAMVA</name>
<comment type="caution">
    <text evidence="1">The sequence shown here is derived from an EMBL/GenBank/DDBJ whole genome shotgun (WGS) entry which is preliminary data.</text>
</comment>
<accession>A0A1D1V344</accession>
<dbReference type="EMBL" id="BDGG01000003">
    <property type="protein sequence ID" value="GAU95105.1"/>
    <property type="molecule type" value="Genomic_DNA"/>
</dbReference>
<dbReference type="Proteomes" id="UP000186922">
    <property type="component" value="Unassembled WGS sequence"/>
</dbReference>
<keyword evidence="2" id="KW-1185">Reference proteome</keyword>
<sequence>MDMTGTVEGDAEDTTTVAAITETWEDPDGGKLCSAPNSWCYFGIDGSGILIHVLQRVTCVMLLSAPRPGTTVGSKERSL</sequence>
<gene>
    <name evidence="1" type="primary">RvY_06781-1</name>
    <name evidence="1" type="synonym">RvY_06781.1</name>
    <name evidence="1" type="ORF">RvY_06781</name>
</gene>
<dbReference type="AlphaFoldDB" id="A0A1D1V344"/>
<protein>
    <submittedName>
        <fullName evidence="1">Uncharacterized protein</fullName>
    </submittedName>
</protein>
<reference evidence="1 2" key="1">
    <citation type="journal article" date="2016" name="Nat. Commun.">
        <title>Extremotolerant tardigrade genome and improved radiotolerance of human cultured cells by tardigrade-unique protein.</title>
        <authorList>
            <person name="Hashimoto T."/>
            <person name="Horikawa D.D."/>
            <person name="Saito Y."/>
            <person name="Kuwahara H."/>
            <person name="Kozuka-Hata H."/>
            <person name="Shin-I T."/>
            <person name="Minakuchi Y."/>
            <person name="Ohishi K."/>
            <person name="Motoyama A."/>
            <person name="Aizu T."/>
            <person name="Enomoto A."/>
            <person name="Kondo K."/>
            <person name="Tanaka S."/>
            <person name="Hara Y."/>
            <person name="Koshikawa S."/>
            <person name="Sagara H."/>
            <person name="Miura T."/>
            <person name="Yokobori S."/>
            <person name="Miyagawa K."/>
            <person name="Suzuki Y."/>
            <person name="Kubo T."/>
            <person name="Oyama M."/>
            <person name="Kohara Y."/>
            <person name="Fujiyama A."/>
            <person name="Arakawa K."/>
            <person name="Katayama T."/>
            <person name="Toyoda A."/>
            <person name="Kunieda T."/>
        </authorList>
    </citation>
    <scope>NUCLEOTIDE SEQUENCE [LARGE SCALE GENOMIC DNA]</scope>
    <source>
        <strain evidence="1 2">YOKOZUNA-1</strain>
    </source>
</reference>
<evidence type="ECO:0000313" key="2">
    <source>
        <dbReference type="Proteomes" id="UP000186922"/>
    </source>
</evidence>
<proteinExistence type="predicted"/>
<evidence type="ECO:0000313" key="1">
    <source>
        <dbReference type="EMBL" id="GAU95105.1"/>
    </source>
</evidence>
<organism evidence="1 2">
    <name type="scientific">Ramazzottius varieornatus</name>
    <name type="common">Water bear</name>
    <name type="synonym">Tardigrade</name>
    <dbReference type="NCBI Taxonomy" id="947166"/>
    <lineage>
        <taxon>Eukaryota</taxon>
        <taxon>Metazoa</taxon>
        <taxon>Ecdysozoa</taxon>
        <taxon>Tardigrada</taxon>
        <taxon>Eutardigrada</taxon>
        <taxon>Parachela</taxon>
        <taxon>Hypsibioidea</taxon>
        <taxon>Ramazzottiidae</taxon>
        <taxon>Ramazzottius</taxon>
    </lineage>
</organism>